<keyword evidence="12" id="KW-1185">Reference proteome</keyword>
<evidence type="ECO:0000256" key="2">
    <source>
        <dbReference type="ARBA" id="ARBA00022723"/>
    </source>
</evidence>
<comment type="subcellular location">
    <subcellularLocation>
        <location evidence="1">Nucleus membrane</location>
        <topology evidence="1">Peripheral membrane protein</topology>
        <orientation evidence="1">Cytoplasmic side</orientation>
    </subcellularLocation>
</comment>
<keyword evidence="2 9" id="KW-0479">Metal-binding</keyword>
<evidence type="ECO:0000313" key="12">
    <source>
        <dbReference type="Proteomes" id="UP000694865"/>
    </source>
</evidence>
<keyword evidence="5" id="KW-0539">Nucleus</keyword>
<dbReference type="InterPro" id="IPR000571">
    <property type="entry name" value="Znf_CCCH"/>
</dbReference>
<evidence type="ECO:0000259" key="11">
    <source>
        <dbReference type="PROSITE" id="PS50103"/>
    </source>
</evidence>
<dbReference type="PROSITE" id="PS50103">
    <property type="entry name" value="ZF_C3H1"/>
    <property type="match status" value="1"/>
</dbReference>
<evidence type="ECO:0000256" key="8">
    <source>
        <dbReference type="ARBA" id="ARBA00042384"/>
    </source>
</evidence>
<dbReference type="Gene3D" id="4.10.1000.10">
    <property type="entry name" value="Zinc finger, CCCH-type"/>
    <property type="match status" value="1"/>
</dbReference>
<evidence type="ECO:0000256" key="7">
    <source>
        <dbReference type="ARBA" id="ARBA00039886"/>
    </source>
</evidence>
<dbReference type="Pfam" id="PF00642">
    <property type="entry name" value="zf-CCCH"/>
    <property type="match status" value="1"/>
</dbReference>
<evidence type="ECO:0000256" key="10">
    <source>
        <dbReference type="SAM" id="MobiDB-lite"/>
    </source>
</evidence>
<dbReference type="RefSeq" id="XP_006816267.1">
    <property type="nucleotide sequence ID" value="XM_006816204.1"/>
</dbReference>
<reference evidence="13" key="1">
    <citation type="submission" date="2025-08" db="UniProtKB">
        <authorList>
            <consortium name="RefSeq"/>
        </authorList>
    </citation>
    <scope>IDENTIFICATION</scope>
    <source>
        <tissue evidence="13">Testes</tissue>
    </source>
</reference>
<feature type="compositionally biased region" description="Low complexity" evidence="10">
    <location>
        <begin position="29"/>
        <end position="52"/>
    </location>
</feature>
<gene>
    <name evidence="13" type="primary">LOC100376317</name>
</gene>
<dbReference type="PANTHER" id="PTHR46527:SF1">
    <property type="entry name" value="NUCLEOPORIN NUP42"/>
    <property type="match status" value="1"/>
</dbReference>
<evidence type="ECO:0000256" key="5">
    <source>
        <dbReference type="ARBA" id="ARBA00023242"/>
    </source>
</evidence>
<dbReference type="InterPro" id="IPR051767">
    <property type="entry name" value="Nucleoporin_NUP42"/>
</dbReference>
<comment type="function">
    <text evidence="6">Required for the export of mRNAs containing poly(A) tails from the nucleus into the cytoplasm.</text>
</comment>
<organism evidence="12 13">
    <name type="scientific">Saccoglossus kowalevskii</name>
    <name type="common">Acorn worm</name>
    <dbReference type="NCBI Taxonomy" id="10224"/>
    <lineage>
        <taxon>Eukaryota</taxon>
        <taxon>Metazoa</taxon>
        <taxon>Hemichordata</taxon>
        <taxon>Enteropneusta</taxon>
        <taxon>Harrimaniidae</taxon>
        <taxon>Saccoglossus</taxon>
    </lineage>
</organism>
<name>A0ABM0M8C6_SACKO</name>
<keyword evidence="3 9" id="KW-0863">Zinc-finger</keyword>
<evidence type="ECO:0000256" key="4">
    <source>
        <dbReference type="ARBA" id="ARBA00022833"/>
    </source>
</evidence>
<feature type="compositionally biased region" description="Polar residues" evidence="10">
    <location>
        <begin position="72"/>
        <end position="94"/>
    </location>
</feature>
<evidence type="ECO:0000256" key="1">
    <source>
        <dbReference type="ARBA" id="ARBA00004335"/>
    </source>
</evidence>
<feature type="zinc finger region" description="C3H1-type" evidence="9">
    <location>
        <begin position="1"/>
        <end position="27"/>
    </location>
</feature>
<dbReference type="SMART" id="SM00356">
    <property type="entry name" value="ZnF_C3H1"/>
    <property type="match status" value="1"/>
</dbReference>
<dbReference type="InterPro" id="IPR036855">
    <property type="entry name" value="Znf_CCCH_sf"/>
</dbReference>
<proteinExistence type="predicted"/>
<evidence type="ECO:0000256" key="3">
    <source>
        <dbReference type="ARBA" id="ARBA00022771"/>
    </source>
</evidence>
<dbReference type="GeneID" id="100376317"/>
<dbReference type="SUPFAM" id="SSF90229">
    <property type="entry name" value="CCCH zinc finger"/>
    <property type="match status" value="1"/>
</dbReference>
<accession>A0ABM0M8C6</accession>
<dbReference type="PANTHER" id="PTHR46527">
    <property type="entry name" value="NUCLEOPORIN-LIKE PROTEIN 2"/>
    <property type="match status" value="1"/>
</dbReference>
<dbReference type="Proteomes" id="UP000694865">
    <property type="component" value="Unplaced"/>
</dbReference>
<sequence length="468" mass="53485">MNMAICRFYAQGHCRYGDRCWNEHPANASQGYGQQQWSQGSGRGYRGSSNQQWSDQRHDDGGGRRKVGFVPSMQNRYSPLDQSSSTSQHAPSVDRQQILETVKKDMEEWLQSGMWMFSSYGFSKSQKSLAGLEDTSPEELRYFTYEAREAGKWNQYSQVITQSVLEVTKRRNDLKFPDAAIKTKIIQVYIGNTNIRTVFSSPLSTHAILSGSDGIQAENTISTIVHLWVLPVKLLLFLEAKEHLKQTQPSLETNQPQVLCLEINQLQPPILCLEINQLQPQVLCLEINQLQPPILCLEINQLQPQVLCLEINQLQPQVLCLEINQLQPTIMCLEINQLQPQVLCLEINQLQPTIMCLEINQLQPQVLCLEINQLQPQVLCLKTNLLQLPVPFLEIHQHLVVVCLEALHRYPRHLVYSETLHRLLNSSLPQLQIACTQTFQTLLMQREDNSKVKPSLLAGFLSDRPLEK</sequence>
<feature type="domain" description="C3H1-type" evidence="11">
    <location>
        <begin position="1"/>
        <end position="27"/>
    </location>
</feature>
<protein>
    <recommendedName>
        <fullName evidence="7">Nucleoporin NUP42</fullName>
    </recommendedName>
    <alternativeName>
        <fullName evidence="8">Nucleoporin-like protein 2</fullName>
    </alternativeName>
</protein>
<feature type="region of interest" description="Disordered" evidence="10">
    <location>
        <begin position="28"/>
        <end position="94"/>
    </location>
</feature>
<evidence type="ECO:0000256" key="6">
    <source>
        <dbReference type="ARBA" id="ARBA00037262"/>
    </source>
</evidence>
<evidence type="ECO:0000256" key="9">
    <source>
        <dbReference type="PROSITE-ProRule" id="PRU00723"/>
    </source>
</evidence>
<keyword evidence="4 9" id="KW-0862">Zinc</keyword>
<evidence type="ECO:0000313" key="13">
    <source>
        <dbReference type="RefSeq" id="XP_006816267.1"/>
    </source>
</evidence>